<evidence type="ECO:0000256" key="1">
    <source>
        <dbReference type="ARBA" id="ARBA00008898"/>
    </source>
</evidence>
<keyword evidence="2 4" id="KW-0560">Oxidoreductase</keyword>
<dbReference type="EMBL" id="JBHUCP010000012">
    <property type="protein sequence ID" value="MFD1531472.1"/>
    <property type="molecule type" value="Genomic_DNA"/>
</dbReference>
<gene>
    <name evidence="4" type="ORF">ACFSCY_18705</name>
</gene>
<dbReference type="SUPFAM" id="SSF50475">
    <property type="entry name" value="FMN-binding split barrel"/>
    <property type="match status" value="1"/>
</dbReference>
<feature type="domain" description="Flavin reductase like" evidence="3">
    <location>
        <begin position="18"/>
        <end position="162"/>
    </location>
</feature>
<evidence type="ECO:0000256" key="2">
    <source>
        <dbReference type="ARBA" id="ARBA00023002"/>
    </source>
</evidence>
<proteinExistence type="inferred from homology"/>
<evidence type="ECO:0000259" key="3">
    <source>
        <dbReference type="SMART" id="SM00903"/>
    </source>
</evidence>
<name>A0ABW4FR01_9PSEU</name>
<comment type="similarity">
    <text evidence="1">Belongs to the non-flavoprotein flavin reductase family.</text>
</comment>
<dbReference type="EC" id="1.5.1.-" evidence="4"/>
<dbReference type="Pfam" id="PF01613">
    <property type="entry name" value="Flavin_Reduct"/>
    <property type="match status" value="1"/>
</dbReference>
<accession>A0ABW4FR01</accession>
<dbReference type="PANTHER" id="PTHR30466">
    <property type="entry name" value="FLAVIN REDUCTASE"/>
    <property type="match status" value="1"/>
</dbReference>
<organism evidence="4 5">
    <name type="scientific">Pseudonocardia aurantiaca</name>
    <dbReference type="NCBI Taxonomy" id="75290"/>
    <lineage>
        <taxon>Bacteria</taxon>
        <taxon>Bacillati</taxon>
        <taxon>Actinomycetota</taxon>
        <taxon>Actinomycetes</taxon>
        <taxon>Pseudonocardiales</taxon>
        <taxon>Pseudonocardiaceae</taxon>
        <taxon>Pseudonocardia</taxon>
    </lineage>
</organism>
<dbReference type="InterPro" id="IPR012349">
    <property type="entry name" value="Split_barrel_FMN-bd"/>
</dbReference>
<dbReference type="PANTHER" id="PTHR30466:SF11">
    <property type="entry name" value="FLAVIN-DEPENDENT MONOOXYGENASE, REDUCTASE SUBUNIT HSAB"/>
    <property type="match status" value="1"/>
</dbReference>
<evidence type="ECO:0000313" key="5">
    <source>
        <dbReference type="Proteomes" id="UP001597145"/>
    </source>
</evidence>
<dbReference type="Proteomes" id="UP001597145">
    <property type="component" value="Unassembled WGS sequence"/>
</dbReference>
<comment type="caution">
    <text evidence="4">The sequence shown here is derived from an EMBL/GenBank/DDBJ whole genome shotgun (WGS) entry which is preliminary data.</text>
</comment>
<protein>
    <submittedName>
        <fullName evidence="4">Flavin reductase family protein</fullName>
        <ecNumber evidence="4">1.5.1.-</ecNumber>
    </submittedName>
</protein>
<dbReference type="SMART" id="SM00903">
    <property type="entry name" value="Flavin_Reduct"/>
    <property type="match status" value="1"/>
</dbReference>
<evidence type="ECO:0000313" key="4">
    <source>
        <dbReference type="EMBL" id="MFD1531472.1"/>
    </source>
</evidence>
<dbReference type="InterPro" id="IPR050268">
    <property type="entry name" value="NADH-dep_flavin_reductase"/>
</dbReference>
<dbReference type="RefSeq" id="WP_343978863.1">
    <property type="nucleotide sequence ID" value="NZ_BAAAJG010000010.1"/>
</dbReference>
<dbReference type="GO" id="GO:0016491">
    <property type="term" value="F:oxidoreductase activity"/>
    <property type="evidence" value="ECO:0007669"/>
    <property type="project" value="UniProtKB-KW"/>
</dbReference>
<keyword evidence="5" id="KW-1185">Reference proteome</keyword>
<sequence>MRPARPAAVEPRHFRRVLGHYPTGVTIVTAIDANGEPAGMAVGSFTSVSLEPPLVAFLPAKSSTSFPRIRTAGSFCVNVLGAHQEELCHAFAARGGDKFAGVAWSPAPSGAPRLHGVAAWIDCDVESITPAGDHYLVVGRVRHLDGTGDALPLVFYRGGYGRFAPSSLITDRTGS</sequence>
<dbReference type="Gene3D" id="2.30.110.10">
    <property type="entry name" value="Electron Transport, Fmn-binding Protein, Chain A"/>
    <property type="match status" value="1"/>
</dbReference>
<reference evidence="5" key="1">
    <citation type="journal article" date="2019" name="Int. J. Syst. Evol. Microbiol.">
        <title>The Global Catalogue of Microorganisms (GCM) 10K type strain sequencing project: providing services to taxonomists for standard genome sequencing and annotation.</title>
        <authorList>
            <consortium name="The Broad Institute Genomics Platform"/>
            <consortium name="The Broad Institute Genome Sequencing Center for Infectious Disease"/>
            <person name="Wu L."/>
            <person name="Ma J."/>
        </authorList>
    </citation>
    <scope>NUCLEOTIDE SEQUENCE [LARGE SCALE GENOMIC DNA]</scope>
    <source>
        <strain evidence="5">JCM 12165</strain>
    </source>
</reference>
<dbReference type="InterPro" id="IPR002563">
    <property type="entry name" value="Flavin_Rdtase-like_dom"/>
</dbReference>